<proteinExistence type="predicted"/>
<dbReference type="AlphaFoldDB" id="A0A934IIH0"/>
<dbReference type="Proteomes" id="UP000642488">
    <property type="component" value="Unassembled WGS sequence"/>
</dbReference>
<accession>A0A934IIH0</accession>
<organism evidence="1 2">
    <name type="scientific">Palleronia pontilimi</name>
    <dbReference type="NCBI Taxonomy" id="1964209"/>
    <lineage>
        <taxon>Bacteria</taxon>
        <taxon>Pseudomonadati</taxon>
        <taxon>Pseudomonadota</taxon>
        <taxon>Alphaproteobacteria</taxon>
        <taxon>Rhodobacterales</taxon>
        <taxon>Roseobacteraceae</taxon>
        <taxon>Palleronia</taxon>
    </lineage>
</organism>
<reference evidence="1" key="1">
    <citation type="submission" date="2020-12" db="EMBL/GenBank/DDBJ databases">
        <title>Bacterial taxonomy.</title>
        <authorList>
            <person name="Pan X."/>
        </authorList>
    </citation>
    <scope>NUCLEOTIDE SEQUENCE</scope>
    <source>
        <strain evidence="1">KCTC 52957</strain>
    </source>
</reference>
<gene>
    <name evidence="1" type="ORF">ILP92_12300</name>
</gene>
<comment type="caution">
    <text evidence="1">The sequence shown here is derived from an EMBL/GenBank/DDBJ whole genome shotgun (WGS) entry which is preliminary data.</text>
</comment>
<dbReference type="EMBL" id="JAEKPD010000010">
    <property type="protein sequence ID" value="MBJ3763528.1"/>
    <property type="molecule type" value="Genomic_DNA"/>
</dbReference>
<protein>
    <submittedName>
        <fullName evidence="1">Uncharacterized protein</fullName>
    </submittedName>
</protein>
<keyword evidence="2" id="KW-1185">Reference proteome</keyword>
<name>A0A934IIH0_9RHOB</name>
<evidence type="ECO:0000313" key="2">
    <source>
        <dbReference type="Proteomes" id="UP000642488"/>
    </source>
</evidence>
<sequence>MICLGVLTGCGALPGVGLFSRAVPEEPLPFRAQISTTRGSPAFTVTTVTNGAPLSQWRESARYQGTRFCMRRYGSSEITWDTSGGPDDWVVRPLDARTALVRGRCDPR</sequence>
<evidence type="ECO:0000313" key="1">
    <source>
        <dbReference type="EMBL" id="MBJ3763528.1"/>
    </source>
</evidence>
<dbReference type="RefSeq" id="WP_198916689.1">
    <property type="nucleotide sequence ID" value="NZ_JAEKPD010000010.1"/>
</dbReference>